<proteinExistence type="predicted"/>
<evidence type="ECO:0000313" key="3">
    <source>
        <dbReference type="Proteomes" id="UP000799118"/>
    </source>
</evidence>
<dbReference type="Proteomes" id="UP000799118">
    <property type="component" value="Unassembled WGS sequence"/>
</dbReference>
<dbReference type="SUPFAM" id="SSF53300">
    <property type="entry name" value="vWA-like"/>
    <property type="match status" value="1"/>
</dbReference>
<dbReference type="EMBL" id="ML769489">
    <property type="protein sequence ID" value="KAE9397985.1"/>
    <property type="molecule type" value="Genomic_DNA"/>
</dbReference>
<dbReference type="CDD" id="cd00198">
    <property type="entry name" value="vWFA"/>
    <property type="match status" value="1"/>
</dbReference>
<dbReference type="InterPro" id="IPR052969">
    <property type="entry name" value="Thr-specific_kinase-like"/>
</dbReference>
<name>A0A6A4HMC8_9AGAR</name>
<dbReference type="PROSITE" id="PS50234">
    <property type="entry name" value="VWFA"/>
    <property type="match status" value="1"/>
</dbReference>
<feature type="domain" description="VWFA" evidence="1">
    <location>
        <begin position="11"/>
        <end position="241"/>
    </location>
</feature>
<organism evidence="2 3">
    <name type="scientific">Gymnopus androsaceus JB14</name>
    <dbReference type="NCBI Taxonomy" id="1447944"/>
    <lineage>
        <taxon>Eukaryota</taxon>
        <taxon>Fungi</taxon>
        <taxon>Dikarya</taxon>
        <taxon>Basidiomycota</taxon>
        <taxon>Agaricomycotina</taxon>
        <taxon>Agaricomycetes</taxon>
        <taxon>Agaricomycetidae</taxon>
        <taxon>Agaricales</taxon>
        <taxon>Marasmiineae</taxon>
        <taxon>Omphalotaceae</taxon>
        <taxon>Gymnopus</taxon>
    </lineage>
</organism>
<evidence type="ECO:0000313" key="2">
    <source>
        <dbReference type="EMBL" id="KAE9397985.1"/>
    </source>
</evidence>
<dbReference type="GO" id="GO:0005737">
    <property type="term" value="C:cytoplasm"/>
    <property type="evidence" value="ECO:0007669"/>
    <property type="project" value="TreeGrafter"/>
</dbReference>
<dbReference type="InterPro" id="IPR036465">
    <property type="entry name" value="vWFA_dom_sf"/>
</dbReference>
<accession>A0A6A4HMC8</accession>
<protein>
    <recommendedName>
        <fullName evidence="1">VWFA domain-containing protein</fullName>
    </recommendedName>
</protein>
<dbReference type="AlphaFoldDB" id="A0A6A4HMC8"/>
<dbReference type="PANTHER" id="PTHR47763">
    <property type="entry name" value="ALPHA-PROTEIN KINASE VWKA"/>
    <property type="match status" value="1"/>
</dbReference>
<dbReference type="Gene3D" id="3.40.50.410">
    <property type="entry name" value="von Willebrand factor, type A domain"/>
    <property type="match status" value="1"/>
</dbReference>
<reference evidence="2" key="1">
    <citation type="journal article" date="2019" name="Environ. Microbiol.">
        <title>Fungal ecological strategies reflected in gene transcription - a case study of two litter decomposers.</title>
        <authorList>
            <person name="Barbi F."/>
            <person name="Kohler A."/>
            <person name="Barry K."/>
            <person name="Baskaran P."/>
            <person name="Daum C."/>
            <person name="Fauchery L."/>
            <person name="Ihrmark K."/>
            <person name="Kuo A."/>
            <person name="LaButti K."/>
            <person name="Lipzen A."/>
            <person name="Morin E."/>
            <person name="Grigoriev I.V."/>
            <person name="Henrissat B."/>
            <person name="Lindahl B."/>
            <person name="Martin F."/>
        </authorList>
    </citation>
    <scope>NUCLEOTIDE SEQUENCE</scope>
    <source>
        <strain evidence="2">JB14</strain>
    </source>
</reference>
<dbReference type="InterPro" id="IPR002035">
    <property type="entry name" value="VWF_A"/>
</dbReference>
<keyword evidence="3" id="KW-1185">Reference proteome</keyword>
<evidence type="ECO:0000259" key="1">
    <source>
        <dbReference type="PROSITE" id="PS50234"/>
    </source>
</evidence>
<dbReference type="Pfam" id="PF13519">
    <property type="entry name" value="VWA_2"/>
    <property type="match status" value="1"/>
</dbReference>
<sequence>MPPPNNEQLLDLVFVLDCTGSMRPYIRGAESSINEIVKAILNAPQLTSPSSLRVGVQAYRDAIIGFVEFLTKPCPLTSNVAVVHDFLKNLNAAGGGGDGPEAVATALDRTLNDKNELGWQPAQKGAHKIIVHITDAPPHGIKEIKDNFPNGGEPDTRGMFTENILNVNKIMKAHNINYFVVSCGEMGKEYRFAVPFYRRATRGTGYMLPLVRYDLLPKAITALALESLDLDVALEEMKKELGDFKKKGGPYTTSYISDVAPMHRLFMTIVTPEAANEPLTDDELQVIMDNAVTPEDLETLSKAARPKPADAVKTIHGYFKKKGTKIRTMKTNVDYHYTGAALHNWNIMENAKTPADLVGGVAVPEGIPLSSDAEQSVEIVEEPITEEQIERMAIRYKAKYGHQSD</sequence>
<dbReference type="OrthoDB" id="5419324at2759"/>
<dbReference type="PANTHER" id="PTHR47763:SF1">
    <property type="entry name" value="DUF659 DOMAIN-CONTAINING PROTEIN"/>
    <property type="match status" value="1"/>
</dbReference>
<dbReference type="GO" id="GO:0004674">
    <property type="term" value="F:protein serine/threonine kinase activity"/>
    <property type="evidence" value="ECO:0007669"/>
    <property type="project" value="TreeGrafter"/>
</dbReference>
<gene>
    <name evidence="2" type="ORF">BT96DRAFT_921092</name>
</gene>